<dbReference type="Proteomes" id="UP001063350">
    <property type="component" value="Chromosome"/>
</dbReference>
<evidence type="ECO:0008006" key="8">
    <source>
        <dbReference type="Google" id="ProtNLM"/>
    </source>
</evidence>
<evidence type="ECO:0000259" key="5">
    <source>
        <dbReference type="Pfam" id="PF07992"/>
    </source>
</evidence>
<dbReference type="SUPFAM" id="SSF55424">
    <property type="entry name" value="FAD/NAD-linked reductases, dimerisation (C-terminal) domain"/>
    <property type="match status" value="1"/>
</dbReference>
<reference evidence="6" key="1">
    <citation type="submission" date="2020-12" db="EMBL/GenBank/DDBJ databases">
        <title>Desulfobium dissulfuricans gen. nov., sp. nov., a novel mesophilic, sulfate-reducing bacterium isolated from a deep-sea hydrothermal vent.</title>
        <authorList>
            <person name="Hashimoto Y."/>
            <person name="Tame A."/>
            <person name="Sawayama S."/>
            <person name="Miyazaki J."/>
            <person name="Takai K."/>
            <person name="Nakagawa S."/>
        </authorList>
    </citation>
    <scope>NUCLEOTIDE SEQUENCE</scope>
    <source>
        <strain evidence="6">GF1</strain>
    </source>
</reference>
<gene>
    <name evidence="6" type="ORF">GF1_29040</name>
</gene>
<dbReference type="GO" id="GO:0050660">
    <property type="term" value="F:flavin adenine dinucleotide binding"/>
    <property type="evidence" value="ECO:0007669"/>
    <property type="project" value="TreeGrafter"/>
</dbReference>
<dbReference type="SUPFAM" id="SSF51905">
    <property type="entry name" value="FAD/NAD(P)-binding domain"/>
    <property type="match status" value="1"/>
</dbReference>
<evidence type="ECO:0000259" key="4">
    <source>
        <dbReference type="Pfam" id="PF02852"/>
    </source>
</evidence>
<dbReference type="AlphaFoldDB" id="A0A915XLC9"/>
<name>A0A915XLC9_9BACT</name>
<proteinExistence type="predicted"/>
<feature type="domain" description="Pyridine nucleotide-disulphide oxidoreductase dimerisation" evidence="4">
    <location>
        <begin position="207"/>
        <end position="254"/>
    </location>
</feature>
<dbReference type="PANTHER" id="PTHR43014">
    <property type="entry name" value="MERCURIC REDUCTASE"/>
    <property type="match status" value="1"/>
</dbReference>
<keyword evidence="3" id="KW-0274">FAD</keyword>
<dbReference type="InterPro" id="IPR004099">
    <property type="entry name" value="Pyr_nucl-diS_OxRdtase_dimer"/>
</dbReference>
<dbReference type="InterPro" id="IPR023753">
    <property type="entry name" value="FAD/NAD-binding_dom"/>
</dbReference>
<dbReference type="InterPro" id="IPR016156">
    <property type="entry name" value="FAD/NAD-linked_Rdtase_dimer_sf"/>
</dbReference>
<dbReference type="Pfam" id="PF02852">
    <property type="entry name" value="Pyr_redox_dim"/>
    <property type="match status" value="1"/>
</dbReference>
<dbReference type="EMBL" id="AP024233">
    <property type="protein sequence ID" value="BCO10528.1"/>
    <property type="molecule type" value="Genomic_DNA"/>
</dbReference>
<sequence length="271" mass="29494">MIATGSSSAPPRLEALENIDCLTNRDIFSLERLPATFIVLGGGPIAVEMAQAFNRLGSRVLLVQRSGQILSREDADMADTVMAAMADEGVKFFLNTTVTDARQEGDEKIITVVSGDGRTMELRGDAVLLAQGRTGNLTGLGLESLGMERTGGFLAVDNRMRTSLHHIYAPGDINGRFQFTHAAGYEGGIVVANAIFHLPRKADYTWMPWCTYTDPELASIGMNEKSAAKAGIEVRVWREDFQANDRAVTEARTRAVSSWFWTAEKGSSGCR</sequence>
<evidence type="ECO:0000256" key="1">
    <source>
        <dbReference type="ARBA" id="ARBA00001974"/>
    </source>
</evidence>
<dbReference type="InterPro" id="IPR036188">
    <property type="entry name" value="FAD/NAD-bd_sf"/>
</dbReference>
<dbReference type="Pfam" id="PF07992">
    <property type="entry name" value="Pyr_redox_2"/>
    <property type="match status" value="1"/>
</dbReference>
<keyword evidence="7" id="KW-1185">Reference proteome</keyword>
<accession>A0A915XLC9</accession>
<protein>
    <recommendedName>
        <fullName evidence="8">Mercuric reductase</fullName>
    </recommendedName>
</protein>
<evidence type="ECO:0000256" key="3">
    <source>
        <dbReference type="ARBA" id="ARBA00022827"/>
    </source>
</evidence>
<evidence type="ECO:0000256" key="2">
    <source>
        <dbReference type="ARBA" id="ARBA00022630"/>
    </source>
</evidence>
<feature type="domain" description="FAD/NAD(P)-binding" evidence="5">
    <location>
        <begin position="2"/>
        <end position="187"/>
    </location>
</feature>
<dbReference type="KEGG" id="ddu:GF1_29040"/>
<evidence type="ECO:0000313" key="6">
    <source>
        <dbReference type="EMBL" id="BCO10528.1"/>
    </source>
</evidence>
<dbReference type="Gene3D" id="3.50.50.60">
    <property type="entry name" value="FAD/NAD(P)-binding domain"/>
    <property type="match status" value="1"/>
</dbReference>
<organism evidence="6 7">
    <name type="scientific">Desulfolithobacter dissulfuricans</name>
    <dbReference type="NCBI Taxonomy" id="2795293"/>
    <lineage>
        <taxon>Bacteria</taxon>
        <taxon>Pseudomonadati</taxon>
        <taxon>Thermodesulfobacteriota</taxon>
        <taxon>Desulfobulbia</taxon>
        <taxon>Desulfobulbales</taxon>
        <taxon>Desulfobulbaceae</taxon>
        <taxon>Desulfolithobacter</taxon>
    </lineage>
</organism>
<keyword evidence="2" id="KW-0285">Flavoprotein</keyword>
<dbReference type="PRINTS" id="PR00411">
    <property type="entry name" value="PNDRDTASEI"/>
</dbReference>
<comment type="cofactor">
    <cofactor evidence="1">
        <name>FAD</name>
        <dbReference type="ChEBI" id="CHEBI:57692"/>
    </cofactor>
</comment>
<dbReference type="GO" id="GO:0003955">
    <property type="term" value="F:NAD(P)H dehydrogenase (quinone) activity"/>
    <property type="evidence" value="ECO:0007669"/>
    <property type="project" value="TreeGrafter"/>
</dbReference>
<dbReference type="PANTHER" id="PTHR43014:SF2">
    <property type="entry name" value="MERCURIC REDUCTASE"/>
    <property type="match status" value="1"/>
</dbReference>
<evidence type="ECO:0000313" key="7">
    <source>
        <dbReference type="Proteomes" id="UP001063350"/>
    </source>
</evidence>